<dbReference type="InterPro" id="IPR047114">
    <property type="entry name" value="YciF"/>
</dbReference>
<dbReference type="PANTHER" id="PTHR30565">
    <property type="entry name" value="PROTEIN YCIF"/>
    <property type="match status" value="1"/>
</dbReference>
<sequence length="179" mass="19822">MASTFDNRTGDGLRAIFVTGLRNAHAVEKQALSIMTPQVERIENYPEIADRLRAHIDETHGQISRLEEILASLEESHSALKDTALSLSGSMAAITHSVAGDEILKNSFANYAFEHFEIASYKSLLTLADDGGFGGTHTALKQSLGEEERMAQWIDEHLPVITRRYVQIYSEEGSFQAKV</sequence>
<dbReference type="InterPro" id="IPR012347">
    <property type="entry name" value="Ferritin-like"/>
</dbReference>
<name>A0A1G7R184_9SPHN</name>
<keyword evidence="4" id="KW-1185">Reference proteome</keyword>
<dbReference type="EMBL" id="WSUT01000005">
    <property type="protein sequence ID" value="MWC44747.1"/>
    <property type="molecule type" value="Genomic_DNA"/>
</dbReference>
<protein>
    <submittedName>
        <fullName evidence="2">DUF892 family protein</fullName>
    </submittedName>
    <submittedName>
        <fullName evidence="3">Ferritin-like metal-binding protein YciE</fullName>
    </submittedName>
</protein>
<evidence type="ECO:0000313" key="4">
    <source>
        <dbReference type="Proteomes" id="UP000323502"/>
    </source>
</evidence>
<evidence type="ECO:0000313" key="5">
    <source>
        <dbReference type="Proteomes" id="UP000436801"/>
    </source>
</evidence>
<dbReference type="Gene3D" id="1.20.1260.10">
    <property type="match status" value="1"/>
</dbReference>
<proteinExistence type="predicted"/>
<gene>
    <name evidence="2" type="ORF">GQR91_14025</name>
    <name evidence="3" type="ORF">SAMN05216557_1102</name>
</gene>
<evidence type="ECO:0000256" key="1">
    <source>
        <dbReference type="SAM" id="Coils"/>
    </source>
</evidence>
<dbReference type="InterPro" id="IPR010287">
    <property type="entry name" value="DUF892_YciF-like"/>
</dbReference>
<organism evidence="3 4">
    <name type="scientific">Sphingomonas carotinifaciens</name>
    <dbReference type="NCBI Taxonomy" id="1166323"/>
    <lineage>
        <taxon>Bacteria</taxon>
        <taxon>Pseudomonadati</taxon>
        <taxon>Pseudomonadota</taxon>
        <taxon>Alphaproteobacteria</taxon>
        <taxon>Sphingomonadales</taxon>
        <taxon>Sphingomonadaceae</taxon>
        <taxon>Sphingomonas</taxon>
    </lineage>
</organism>
<dbReference type="PANTHER" id="PTHR30565:SF9">
    <property type="entry name" value="PROTEIN YCIF"/>
    <property type="match status" value="1"/>
</dbReference>
<evidence type="ECO:0000313" key="2">
    <source>
        <dbReference type="EMBL" id="MWC44747.1"/>
    </source>
</evidence>
<dbReference type="Pfam" id="PF05974">
    <property type="entry name" value="DUF892"/>
    <property type="match status" value="1"/>
</dbReference>
<dbReference type="RefSeq" id="WP_149683400.1">
    <property type="nucleotide sequence ID" value="NZ_FNBI01000010.1"/>
</dbReference>
<dbReference type="Proteomes" id="UP000323502">
    <property type="component" value="Unassembled WGS sequence"/>
</dbReference>
<reference evidence="2 5" key="2">
    <citation type="submission" date="2019-12" db="EMBL/GenBank/DDBJ databases">
        <authorList>
            <person name="Zheng J."/>
        </authorList>
    </citation>
    <scope>NUCLEOTIDE SEQUENCE [LARGE SCALE GENOMIC DNA]</scope>
    <source>
        <strain evidence="2 5">DSM 27347</strain>
    </source>
</reference>
<accession>A0A1G7R184</accession>
<dbReference type="AlphaFoldDB" id="A0A1G7R184"/>
<feature type="coiled-coil region" evidence="1">
    <location>
        <begin position="56"/>
        <end position="83"/>
    </location>
</feature>
<dbReference type="EMBL" id="FNBI01000010">
    <property type="protein sequence ID" value="SDG04505.1"/>
    <property type="molecule type" value="Genomic_DNA"/>
</dbReference>
<dbReference type="OrthoDB" id="7273732at2"/>
<reference evidence="3 4" key="1">
    <citation type="submission" date="2016-10" db="EMBL/GenBank/DDBJ databases">
        <authorList>
            <person name="Varghese N."/>
            <person name="Submissions S."/>
        </authorList>
    </citation>
    <scope>NUCLEOTIDE SEQUENCE [LARGE SCALE GENOMIC DNA]</scope>
    <source>
        <strain evidence="3 4">S7-754</strain>
    </source>
</reference>
<dbReference type="InterPro" id="IPR009078">
    <property type="entry name" value="Ferritin-like_SF"/>
</dbReference>
<dbReference type="Proteomes" id="UP000436801">
    <property type="component" value="Unassembled WGS sequence"/>
</dbReference>
<keyword evidence="1" id="KW-0175">Coiled coil</keyword>
<evidence type="ECO:0000313" key="3">
    <source>
        <dbReference type="EMBL" id="SDG04505.1"/>
    </source>
</evidence>
<dbReference type="SUPFAM" id="SSF47240">
    <property type="entry name" value="Ferritin-like"/>
    <property type="match status" value="1"/>
</dbReference>